<name>A0ABP0ER47_9ASCO</name>
<proteinExistence type="predicted"/>
<organism evidence="1 2">
    <name type="scientific">[Candida] anglica</name>
    <dbReference type="NCBI Taxonomy" id="148631"/>
    <lineage>
        <taxon>Eukaryota</taxon>
        <taxon>Fungi</taxon>
        <taxon>Dikarya</taxon>
        <taxon>Ascomycota</taxon>
        <taxon>Saccharomycotina</taxon>
        <taxon>Pichiomycetes</taxon>
        <taxon>Debaryomycetaceae</taxon>
        <taxon>Kurtzmaniella</taxon>
    </lineage>
</organism>
<keyword evidence="2" id="KW-1185">Reference proteome</keyword>
<evidence type="ECO:0000313" key="1">
    <source>
        <dbReference type="EMBL" id="CAK7922431.1"/>
    </source>
</evidence>
<evidence type="ECO:0000313" key="2">
    <source>
        <dbReference type="Proteomes" id="UP001497600"/>
    </source>
</evidence>
<gene>
    <name evidence="1" type="ORF">CAAN4_H26808</name>
</gene>
<dbReference type="Proteomes" id="UP001497600">
    <property type="component" value="Chromosome H"/>
</dbReference>
<reference evidence="1 2" key="1">
    <citation type="submission" date="2024-01" db="EMBL/GenBank/DDBJ databases">
        <authorList>
            <consortium name="Genoscope - CEA"/>
            <person name="William W."/>
        </authorList>
    </citation>
    <scope>NUCLEOTIDE SEQUENCE [LARGE SCALE GENOMIC DNA]</scope>
    <source>
        <strain evidence="1 2">29B2s-10</strain>
    </source>
</reference>
<protein>
    <submittedName>
        <fullName evidence="1">Uncharacterized protein</fullName>
    </submittedName>
</protein>
<accession>A0ABP0ER47</accession>
<sequence>MSTSVCSMVLPKRPLANDRSQCPGICCYELTAELNNETLASSKGVQDHPLTLQSVDEAARSIPVKGVTM</sequence>
<dbReference type="EMBL" id="OZ004260">
    <property type="protein sequence ID" value="CAK7922431.1"/>
    <property type="molecule type" value="Genomic_DNA"/>
</dbReference>